<gene>
    <name evidence="9" type="primary">tmcA</name>
    <name evidence="11" type="ORF">GCM10008964_16780</name>
</gene>
<keyword evidence="3 9" id="KW-0808">Transferase</keyword>
<dbReference type="SUPFAM" id="SSF52540">
    <property type="entry name" value="P-loop containing nucleoside triphosphate hydrolases"/>
    <property type="match status" value="1"/>
</dbReference>
<comment type="similarity">
    <text evidence="9">Belongs to the TmcA family.</text>
</comment>
<evidence type="ECO:0000313" key="12">
    <source>
        <dbReference type="Proteomes" id="UP001501476"/>
    </source>
</evidence>
<dbReference type="InterPro" id="IPR038321">
    <property type="entry name" value="TmcA_C_sf"/>
</dbReference>
<dbReference type="InterPro" id="IPR013562">
    <property type="entry name" value="TmcA/NAT10_N"/>
</dbReference>
<feature type="binding site" evidence="9">
    <location>
        <position position="315"/>
    </location>
    <ligand>
        <name>ATP</name>
        <dbReference type="ChEBI" id="CHEBI:30616"/>
    </ligand>
</feature>
<keyword evidence="7 9" id="KW-0694">RNA-binding</keyword>
<keyword evidence="4 9" id="KW-0819">tRNA processing</keyword>
<feature type="binding site" evidence="9">
    <location>
        <begin position="462"/>
        <end position="464"/>
    </location>
    <ligand>
        <name>acetyl-CoA</name>
        <dbReference type="ChEBI" id="CHEBI:57288"/>
    </ligand>
</feature>
<dbReference type="PROSITE" id="PS51257">
    <property type="entry name" value="PROKAR_LIPOPROTEIN"/>
    <property type="match status" value="1"/>
</dbReference>
<evidence type="ECO:0000313" key="11">
    <source>
        <dbReference type="EMBL" id="GAA0225839.1"/>
    </source>
</evidence>
<comment type="caution">
    <text evidence="9">Lacks conserved residue(s) required for the propagation of feature annotation.</text>
</comment>
<sequence>MSLPQRHCWIIQGDTEWLYQQAYALYQSVSSSSCFWLSDAEHTNQAVHVKQAHQHLGQECELLLFEVSNKFDADAFGTVVGCVKAGGTVVILLNSTLSSTRWLRRFLRTATDFPAIQQFHQPQSLPSISKLHAKNITTTIIEPTQEQEQAIALVQRVVTGHRRRPLVLTADRGRGKSALLGMAAAELLKAGKQHVLVTAPSSANIQTLLFHAHQQLPSSKLSAISVTWQDAMIEFMAPDAILQAQPTTDLLIIDEAAAIPANMLEQYLIQYSRLVFSSTIHGYEGTGRGFALRFYKTLDKLAPDWRALSLKQPIRWDEGDIVEQFSFAALLLDAEPIDRQEIDDATLNELNYVQLEQGQLLNDESLLRQVFGLMALAHYRTRPSDLQMLLDQPDIRIGVLRFQGKVVATLWTIAEPQLEDTLAQAVYDGQRRLKGHLLPQSLLVHTGIIDAAQCDYQRISRIAVHPDFQQKGWGQYLLKCAVAEMTDDTDVVGVSFAMSEDLLHFWHKAGFEAVRLGQHRDEVSGSLSVMMLKALTPSGQTLVEKARKILACQWSFLLSRQWDELDAESVIQISQTLLDDETFSIDVLPQIQSFAFKQRPYESSEWALWQWFRSQLSSPGFEQLHKEQQQLLIMLILQGLPFDKAAKQLKLSGRKQLITQLRKAVSQLLDIEADINS</sequence>
<dbReference type="EMBL" id="BAAADG010000005">
    <property type="protein sequence ID" value="GAA0225839.1"/>
    <property type="molecule type" value="Genomic_DNA"/>
</dbReference>
<evidence type="ECO:0000256" key="9">
    <source>
        <dbReference type="HAMAP-Rule" id="MF_01886"/>
    </source>
</evidence>
<dbReference type="CDD" id="cd04301">
    <property type="entry name" value="NAT_SF"/>
    <property type="match status" value="1"/>
</dbReference>
<comment type="caution">
    <text evidence="11">The sequence shown here is derived from an EMBL/GenBank/DDBJ whole genome shotgun (WGS) entry which is preliminary data.</text>
</comment>
<keyword evidence="5 9" id="KW-0547">Nucleotide-binding</keyword>
<keyword evidence="8 9" id="KW-0012">Acyltransferase</keyword>
<evidence type="ECO:0000256" key="8">
    <source>
        <dbReference type="ARBA" id="ARBA00023315"/>
    </source>
</evidence>
<dbReference type="PANTHER" id="PTHR10925">
    <property type="entry name" value="N-ACETYLTRANSFERASE 10"/>
    <property type="match status" value="1"/>
</dbReference>
<dbReference type="PROSITE" id="PS51186">
    <property type="entry name" value="GNAT"/>
    <property type="match status" value="1"/>
</dbReference>
<evidence type="ECO:0000259" key="10">
    <source>
        <dbReference type="PROSITE" id="PS51186"/>
    </source>
</evidence>
<protein>
    <recommendedName>
        <fullName evidence="9">tRNA(Met) cytidine acetyltransferase TmcA</fullName>
        <ecNumber evidence="9">2.3.1.193</ecNumber>
    </recommendedName>
</protein>
<dbReference type="InterPro" id="IPR024914">
    <property type="entry name" value="tRNA_acetyltr_TmcA"/>
</dbReference>
<accession>A0ABN0TNI4</accession>
<evidence type="ECO:0000256" key="3">
    <source>
        <dbReference type="ARBA" id="ARBA00022679"/>
    </source>
</evidence>
<dbReference type="Gene3D" id="3.40.50.300">
    <property type="entry name" value="P-loop containing nucleotide triphosphate hydrolases"/>
    <property type="match status" value="1"/>
</dbReference>
<dbReference type="InterPro" id="IPR027417">
    <property type="entry name" value="P-loop_NTPase"/>
</dbReference>
<feature type="binding site" evidence="9">
    <location>
        <position position="147"/>
    </location>
    <ligand>
        <name>ATP</name>
        <dbReference type="ChEBI" id="CHEBI:30616"/>
    </ligand>
</feature>
<dbReference type="Gene3D" id="3.40.50.11040">
    <property type="match status" value="1"/>
</dbReference>
<dbReference type="PANTHER" id="PTHR10925:SF5">
    <property type="entry name" value="RNA CYTIDINE ACETYLTRANSFERASE"/>
    <property type="match status" value="1"/>
</dbReference>
<dbReference type="InterPro" id="IPR000182">
    <property type="entry name" value="GNAT_dom"/>
</dbReference>
<comment type="subcellular location">
    <subcellularLocation>
        <location evidence="9">Cytoplasm</location>
    </subcellularLocation>
</comment>
<comment type="function">
    <text evidence="9">Catalyzes the formation of N(4)-acetylcytidine (ac(4)C) at the wobble position of tRNA(Met), by using acetyl-CoA as an acetyl donor and ATP (or GTP).</text>
</comment>
<keyword evidence="6 9" id="KW-0067">ATP-binding</keyword>
<evidence type="ECO:0000256" key="5">
    <source>
        <dbReference type="ARBA" id="ARBA00022741"/>
    </source>
</evidence>
<dbReference type="Pfam" id="PF05127">
    <property type="entry name" value="NAT10_TcmA_helicase"/>
    <property type="match status" value="1"/>
</dbReference>
<keyword evidence="2 9" id="KW-0820">tRNA-binding</keyword>
<keyword evidence="12" id="KW-1185">Reference proteome</keyword>
<evidence type="ECO:0000256" key="6">
    <source>
        <dbReference type="ARBA" id="ARBA00022840"/>
    </source>
</evidence>
<evidence type="ECO:0000256" key="2">
    <source>
        <dbReference type="ARBA" id="ARBA00022555"/>
    </source>
</evidence>
<evidence type="ECO:0000256" key="1">
    <source>
        <dbReference type="ARBA" id="ARBA00022490"/>
    </source>
</evidence>
<proteinExistence type="inferred from homology"/>
<dbReference type="RefSeq" id="WP_286303915.1">
    <property type="nucleotide sequence ID" value="NZ_AP027741.1"/>
</dbReference>
<dbReference type="Gene3D" id="3.40.630.30">
    <property type="match status" value="1"/>
</dbReference>
<dbReference type="EC" id="2.3.1.193" evidence="9"/>
<dbReference type="Proteomes" id="UP001501476">
    <property type="component" value="Unassembled WGS sequence"/>
</dbReference>
<evidence type="ECO:0000256" key="4">
    <source>
        <dbReference type="ARBA" id="ARBA00022694"/>
    </source>
</evidence>
<comment type="catalytic activity">
    <reaction evidence="9">
        <text>cytidine(34) in elongator tRNA(Met) + acetyl-CoA + ATP + H2O = N(4)-acetylcytidine(34) in elongator tRNA(Met) + ADP + phosphate + CoA + H(+)</text>
        <dbReference type="Rhea" id="RHEA:43788"/>
        <dbReference type="Rhea" id="RHEA-COMP:10693"/>
        <dbReference type="Rhea" id="RHEA-COMP:10694"/>
        <dbReference type="ChEBI" id="CHEBI:15377"/>
        <dbReference type="ChEBI" id="CHEBI:15378"/>
        <dbReference type="ChEBI" id="CHEBI:30616"/>
        <dbReference type="ChEBI" id="CHEBI:43474"/>
        <dbReference type="ChEBI" id="CHEBI:57287"/>
        <dbReference type="ChEBI" id="CHEBI:57288"/>
        <dbReference type="ChEBI" id="CHEBI:74900"/>
        <dbReference type="ChEBI" id="CHEBI:82748"/>
        <dbReference type="ChEBI" id="CHEBI:456216"/>
        <dbReference type="EC" id="2.3.1.193"/>
    </reaction>
</comment>
<dbReference type="InterPro" id="IPR016181">
    <property type="entry name" value="Acyl_CoA_acyltransferase"/>
</dbReference>
<dbReference type="SUPFAM" id="SSF55729">
    <property type="entry name" value="Acyl-CoA N-acyltransferases (Nat)"/>
    <property type="match status" value="1"/>
</dbReference>
<name>A0ABN0TNI4_9GAMM</name>
<dbReference type="InterPro" id="IPR032672">
    <property type="entry name" value="TmcA/NAT10/Kre33"/>
</dbReference>
<dbReference type="Pfam" id="PF08351">
    <property type="entry name" value="TmcA_N"/>
    <property type="match status" value="1"/>
</dbReference>
<feature type="domain" description="N-acetyltransferase" evidence="10">
    <location>
        <begin position="350"/>
        <end position="536"/>
    </location>
</feature>
<dbReference type="HAMAP" id="MF_01886">
    <property type="entry name" value="tRNA_acetyltr_TmcA"/>
    <property type="match status" value="1"/>
</dbReference>
<keyword evidence="1 9" id="KW-0963">Cytoplasm</keyword>
<reference evidence="11 12" key="1">
    <citation type="journal article" date="2019" name="Int. J. Syst. Evol. Microbiol.">
        <title>The Global Catalogue of Microorganisms (GCM) 10K type strain sequencing project: providing services to taxonomists for standard genome sequencing and annotation.</title>
        <authorList>
            <consortium name="The Broad Institute Genomics Platform"/>
            <consortium name="The Broad Institute Genome Sequencing Center for Infectious Disease"/>
            <person name="Wu L."/>
            <person name="Ma J."/>
        </authorList>
    </citation>
    <scope>NUCLEOTIDE SEQUENCE [LARGE SCALE GENOMIC DNA]</scope>
    <source>
        <strain evidence="11 12">JCM 6886</strain>
    </source>
</reference>
<dbReference type="Pfam" id="PF13718">
    <property type="entry name" value="GNAT_acetyltr_2"/>
    <property type="match status" value="2"/>
</dbReference>
<organism evidence="11 12">
    <name type="scientific">Methylophaga marina</name>
    <dbReference type="NCBI Taxonomy" id="45495"/>
    <lineage>
        <taxon>Bacteria</taxon>
        <taxon>Pseudomonadati</taxon>
        <taxon>Pseudomonadota</taxon>
        <taxon>Gammaproteobacteria</taxon>
        <taxon>Thiotrichales</taxon>
        <taxon>Piscirickettsiaceae</taxon>
        <taxon>Methylophaga</taxon>
    </lineage>
</organism>
<evidence type="ECO:0000256" key="7">
    <source>
        <dbReference type="ARBA" id="ARBA00022884"/>
    </source>
</evidence>
<dbReference type="InterPro" id="IPR007807">
    <property type="entry name" value="TcmA/NAT10_helicase"/>
</dbReference>
<dbReference type="Gene3D" id="1.20.120.890">
    <property type="entry name" value="tRNA(Met) cytidine acetyltransferase, tail domain"/>
    <property type="match status" value="1"/>
</dbReference>